<feature type="transmembrane region" description="Helical" evidence="8">
    <location>
        <begin position="43"/>
        <end position="60"/>
    </location>
</feature>
<feature type="transmembrane region" description="Helical" evidence="8">
    <location>
        <begin position="156"/>
        <end position="173"/>
    </location>
</feature>
<evidence type="ECO:0000256" key="5">
    <source>
        <dbReference type="ARBA" id="ARBA00022692"/>
    </source>
</evidence>
<comment type="similarity">
    <text evidence="3">Belongs to the wax synthase family.</text>
</comment>
<dbReference type="PANTHER" id="PTHR31595">
    <property type="entry name" value="LONG-CHAIN-ALCOHOL O-FATTY-ACYLTRANSFERASE 3-RELATED"/>
    <property type="match status" value="1"/>
</dbReference>
<proteinExistence type="inferred from homology"/>
<feature type="transmembrane region" description="Helical" evidence="8">
    <location>
        <begin position="119"/>
        <end position="136"/>
    </location>
</feature>
<evidence type="ECO:0000256" key="8">
    <source>
        <dbReference type="SAM" id="Phobius"/>
    </source>
</evidence>
<evidence type="ECO:0000256" key="6">
    <source>
        <dbReference type="ARBA" id="ARBA00022989"/>
    </source>
</evidence>
<gene>
    <name evidence="10" type="ORF">B0T10DRAFT_483787</name>
</gene>
<dbReference type="InterPro" id="IPR032805">
    <property type="entry name" value="Wax_synthase_dom"/>
</dbReference>
<keyword evidence="11" id="KW-1185">Reference proteome</keyword>
<keyword evidence="5 8" id="KW-0812">Transmembrane</keyword>
<dbReference type="OrthoDB" id="1077582at2759"/>
<dbReference type="Pfam" id="PF13813">
    <property type="entry name" value="MBOAT_2"/>
    <property type="match status" value="1"/>
</dbReference>
<evidence type="ECO:0000256" key="1">
    <source>
        <dbReference type="ARBA" id="ARBA00004141"/>
    </source>
</evidence>
<dbReference type="GO" id="GO:0008374">
    <property type="term" value="F:O-acyltransferase activity"/>
    <property type="evidence" value="ECO:0007669"/>
    <property type="project" value="InterPro"/>
</dbReference>
<evidence type="ECO:0000256" key="4">
    <source>
        <dbReference type="ARBA" id="ARBA00022679"/>
    </source>
</evidence>
<comment type="subcellular location">
    <subcellularLocation>
        <location evidence="1">Membrane</location>
        <topology evidence="1">Multi-pass membrane protein</topology>
    </subcellularLocation>
</comment>
<comment type="pathway">
    <text evidence="2">Secondary metabolite biosynthesis.</text>
</comment>
<feature type="transmembrane region" description="Helical" evidence="8">
    <location>
        <begin position="371"/>
        <end position="389"/>
    </location>
</feature>
<evidence type="ECO:0000256" key="7">
    <source>
        <dbReference type="ARBA" id="ARBA00023136"/>
    </source>
</evidence>
<protein>
    <recommendedName>
        <fullName evidence="9">Wax synthase domain-containing protein</fullName>
    </recommendedName>
</protein>
<evidence type="ECO:0000313" key="10">
    <source>
        <dbReference type="EMBL" id="KAH6892437.1"/>
    </source>
</evidence>
<feature type="transmembrane region" description="Helical" evidence="8">
    <location>
        <begin position="283"/>
        <end position="306"/>
    </location>
</feature>
<feature type="domain" description="Wax synthase" evidence="9">
    <location>
        <begin position="236"/>
        <end position="321"/>
    </location>
</feature>
<evidence type="ECO:0000256" key="2">
    <source>
        <dbReference type="ARBA" id="ARBA00005179"/>
    </source>
</evidence>
<name>A0A9P9ANU1_9HYPO</name>
<dbReference type="Proteomes" id="UP000777438">
    <property type="component" value="Unassembled WGS sequence"/>
</dbReference>
<keyword evidence="4" id="KW-0808">Transferase</keyword>
<organism evidence="10 11">
    <name type="scientific">Thelonectria olida</name>
    <dbReference type="NCBI Taxonomy" id="1576542"/>
    <lineage>
        <taxon>Eukaryota</taxon>
        <taxon>Fungi</taxon>
        <taxon>Dikarya</taxon>
        <taxon>Ascomycota</taxon>
        <taxon>Pezizomycotina</taxon>
        <taxon>Sordariomycetes</taxon>
        <taxon>Hypocreomycetidae</taxon>
        <taxon>Hypocreales</taxon>
        <taxon>Nectriaceae</taxon>
        <taxon>Thelonectria</taxon>
    </lineage>
</organism>
<dbReference type="GO" id="GO:0016020">
    <property type="term" value="C:membrane"/>
    <property type="evidence" value="ECO:0007669"/>
    <property type="project" value="UniProtKB-SubCell"/>
</dbReference>
<dbReference type="EMBL" id="JAGPYM010000007">
    <property type="protein sequence ID" value="KAH6892437.1"/>
    <property type="molecule type" value="Genomic_DNA"/>
</dbReference>
<reference evidence="10 11" key="1">
    <citation type="journal article" date="2021" name="Nat. Commun.">
        <title>Genetic determinants of endophytism in the Arabidopsis root mycobiome.</title>
        <authorList>
            <person name="Mesny F."/>
            <person name="Miyauchi S."/>
            <person name="Thiergart T."/>
            <person name="Pickel B."/>
            <person name="Atanasova L."/>
            <person name="Karlsson M."/>
            <person name="Huettel B."/>
            <person name="Barry K.W."/>
            <person name="Haridas S."/>
            <person name="Chen C."/>
            <person name="Bauer D."/>
            <person name="Andreopoulos W."/>
            <person name="Pangilinan J."/>
            <person name="LaButti K."/>
            <person name="Riley R."/>
            <person name="Lipzen A."/>
            <person name="Clum A."/>
            <person name="Drula E."/>
            <person name="Henrissat B."/>
            <person name="Kohler A."/>
            <person name="Grigoriev I.V."/>
            <person name="Martin F.M."/>
            <person name="Hacquard S."/>
        </authorList>
    </citation>
    <scope>NUCLEOTIDE SEQUENCE [LARGE SCALE GENOMIC DNA]</scope>
    <source>
        <strain evidence="10 11">MPI-CAGE-CH-0241</strain>
    </source>
</reference>
<feature type="transmembrane region" description="Helical" evidence="8">
    <location>
        <begin position="193"/>
        <end position="212"/>
    </location>
</feature>
<keyword evidence="6 8" id="KW-1133">Transmembrane helix</keyword>
<dbReference type="InterPro" id="IPR044851">
    <property type="entry name" value="Wax_synthase"/>
</dbReference>
<accession>A0A9P9ANU1</accession>
<evidence type="ECO:0000259" key="9">
    <source>
        <dbReference type="Pfam" id="PF13813"/>
    </source>
</evidence>
<sequence>MNSSVSVSAFNSPRIQNILPFVALPLLIITSFASPPFLGRGVAFSGLLVFTYYACIVSPWPPNDGTTRAMRYGMTGSWMFLLTAIERHLFHHPEMDFRILDEEKRRKNRQPPEWTLQKLHWAFALVCTLRGVGWNMGNLQVKAVRDEIRNKRPNKASFVAAKTFRAALAYLALDTVMTLAKHTHITPLWAWDPVTLLNISFLEFLMAVSVYATMSLQFELVAAVSVGIGLCNPEDWPPLFGSATSCYTVANVWGKFWHGYIRQPVLGFSHAIISFLGIPRRSYLAYSIHLFTAFFISALFHTLSLFVVSEGYLRTRDLIFHMGCFFMAQPVATVAESIIMSRYRPRTQSENTGTSGSQLKSILASAMVRRTIGYLWVVSWFVLTGWWFVQDYIAIGVLEWPLPISFWTDFGLEKVFVLKA</sequence>
<evidence type="ECO:0000256" key="3">
    <source>
        <dbReference type="ARBA" id="ARBA00007282"/>
    </source>
</evidence>
<comment type="caution">
    <text evidence="10">The sequence shown here is derived from an EMBL/GenBank/DDBJ whole genome shotgun (WGS) entry which is preliminary data.</text>
</comment>
<feature type="transmembrane region" description="Helical" evidence="8">
    <location>
        <begin position="318"/>
        <end position="339"/>
    </location>
</feature>
<keyword evidence="7 8" id="KW-0472">Membrane</keyword>
<dbReference type="GO" id="GO:0006629">
    <property type="term" value="P:lipid metabolic process"/>
    <property type="evidence" value="ECO:0007669"/>
    <property type="project" value="InterPro"/>
</dbReference>
<evidence type="ECO:0000313" key="11">
    <source>
        <dbReference type="Proteomes" id="UP000777438"/>
    </source>
</evidence>
<dbReference type="AlphaFoldDB" id="A0A9P9ANU1"/>
<dbReference type="PANTHER" id="PTHR31595:SF57">
    <property type="entry name" value="OS04G0481900 PROTEIN"/>
    <property type="match status" value="1"/>
</dbReference>